<feature type="chain" id="PRO_5032814935" evidence="1">
    <location>
        <begin position="21"/>
        <end position="134"/>
    </location>
</feature>
<evidence type="ECO:0000313" key="2">
    <source>
        <dbReference type="EMBL" id="CAE7349984.1"/>
    </source>
</evidence>
<dbReference type="AlphaFoldDB" id="A0A812P8C5"/>
<reference evidence="2" key="1">
    <citation type="submission" date="2021-02" db="EMBL/GenBank/DDBJ databases">
        <authorList>
            <person name="Dougan E. K."/>
            <person name="Rhodes N."/>
            <person name="Thang M."/>
            <person name="Chan C."/>
        </authorList>
    </citation>
    <scope>NUCLEOTIDE SEQUENCE</scope>
</reference>
<keyword evidence="3" id="KW-1185">Reference proteome</keyword>
<dbReference type="Gene3D" id="3.40.109.10">
    <property type="entry name" value="NADH Oxidase"/>
    <property type="match status" value="1"/>
</dbReference>
<keyword evidence="1" id="KW-0732">Signal</keyword>
<dbReference type="Proteomes" id="UP000604046">
    <property type="component" value="Unassembled WGS sequence"/>
</dbReference>
<protein>
    <submittedName>
        <fullName evidence="2">Uncharacterized protein</fullName>
    </submittedName>
</protein>
<dbReference type="EMBL" id="CAJNDS010002145">
    <property type="protein sequence ID" value="CAE7349984.1"/>
    <property type="molecule type" value="Genomic_DNA"/>
</dbReference>
<accession>A0A812P8C5</accession>
<evidence type="ECO:0000313" key="3">
    <source>
        <dbReference type="Proteomes" id="UP000604046"/>
    </source>
</evidence>
<proteinExistence type="predicted"/>
<feature type="signal peptide" evidence="1">
    <location>
        <begin position="1"/>
        <end position="20"/>
    </location>
</feature>
<dbReference type="OrthoDB" id="431422at2759"/>
<sequence length="134" mass="14844">MLRWSVLSVLLLVAAPDVSKEAIRKLARELSPDVPVEWQGRLESVLLYHFRSKHFLDVQASLPGELDWSSQPSPWRSYDGAPSVRLPCSLAPLEAALRPVPLSRESLGAFLRLGAGLSAWKSYDGLHMPRGLCV</sequence>
<evidence type="ECO:0000256" key="1">
    <source>
        <dbReference type="SAM" id="SignalP"/>
    </source>
</evidence>
<gene>
    <name evidence="2" type="ORF">SNAT2548_LOCUS18401</name>
</gene>
<dbReference type="InterPro" id="IPR000415">
    <property type="entry name" value="Nitroreductase-like"/>
</dbReference>
<name>A0A812P8C5_9DINO</name>
<dbReference type="GO" id="GO:0016491">
    <property type="term" value="F:oxidoreductase activity"/>
    <property type="evidence" value="ECO:0007669"/>
    <property type="project" value="InterPro"/>
</dbReference>
<organism evidence="2 3">
    <name type="scientific">Symbiodinium natans</name>
    <dbReference type="NCBI Taxonomy" id="878477"/>
    <lineage>
        <taxon>Eukaryota</taxon>
        <taxon>Sar</taxon>
        <taxon>Alveolata</taxon>
        <taxon>Dinophyceae</taxon>
        <taxon>Suessiales</taxon>
        <taxon>Symbiodiniaceae</taxon>
        <taxon>Symbiodinium</taxon>
    </lineage>
</organism>
<comment type="caution">
    <text evidence="2">The sequence shown here is derived from an EMBL/GenBank/DDBJ whole genome shotgun (WGS) entry which is preliminary data.</text>
</comment>